<accession>A0A6S7JYQ3</accession>
<dbReference type="AlphaFoldDB" id="A0A6S7JYQ3"/>
<reference evidence="2" key="1">
    <citation type="submission" date="2020-04" db="EMBL/GenBank/DDBJ databases">
        <authorList>
            <person name="Alioto T."/>
            <person name="Alioto T."/>
            <person name="Gomez Garrido J."/>
        </authorList>
    </citation>
    <scope>NUCLEOTIDE SEQUENCE</scope>
    <source>
        <strain evidence="2">A484AB</strain>
    </source>
</reference>
<feature type="compositionally biased region" description="Polar residues" evidence="1">
    <location>
        <begin position="269"/>
        <end position="279"/>
    </location>
</feature>
<evidence type="ECO:0000313" key="3">
    <source>
        <dbReference type="Proteomes" id="UP001152795"/>
    </source>
</evidence>
<sequence>MVYQRQYIACLNQFDLIFQNLDLHKADLVSSNLSSPTGNNKYPKILDNVERLATVAQANGKQSSLNKISGAQEVDEPQNHKSTRNQDDLKVLNDTESSITVSEANDEESQVESVEKGEYLKALNNPGTSINIAGTDGKQSTPNRDSSAQEVSESQPNDSDENEVCLNIMNDTGTYVRIEVDDAVQVTINNVHSPQELNEPQICEPVRSPQELNEPQICEPVRKEEYAKLSNNEETLSTVAEGDGERYNFNKLTNKLEDSSRQELDKPNKPQSQEVTPQSLEGYREEECPKVSGRAGTRIKEIAHNNPQRLSSSKISNCFTKLVKRERTSIQEKVDEPIKGTPSKVPIKSISSESQTHIEKITRNNVTFTQKLSEYKLCECDLNIELEDHQRLTKRVKTRMDKRATGARKIRHNRALNTVEISTVEKVGFPTFQCSGQIAYPKRIKRTEMASDENADNAEASDEIQEPRAKRKKTQVSTEQEPSGSQVCECDCQEESSKQVIRVETPSHEDVDELLVVHNDVSGIKKPSPMFQCTGQVAYPKRMKHTEIDIDGNSDNLETVDNETQQPHAKRRKTQSESQMSDCDLQEEHPNHVNIAKTHISEKEDITQNKVSTTKEASESQVSEFEETYRKVFDSLCNQVASARKRSSILGCNRQVEHQKSALLMETPENADDPQVIQKKVPTSQTPSVSACASEHRDDVSALKTKRRKSSGFYTGDVSFARTVLERWIREHVSDGEDEN</sequence>
<feature type="compositionally biased region" description="Basic and acidic residues" evidence="1">
    <location>
        <begin position="258"/>
        <end position="268"/>
    </location>
</feature>
<feature type="region of interest" description="Disordered" evidence="1">
    <location>
        <begin position="258"/>
        <end position="292"/>
    </location>
</feature>
<feature type="compositionally biased region" description="Polar residues" evidence="1">
    <location>
        <begin position="125"/>
        <end position="157"/>
    </location>
</feature>
<feature type="compositionally biased region" description="Polar residues" evidence="1">
    <location>
        <begin position="553"/>
        <end position="567"/>
    </location>
</feature>
<feature type="region of interest" description="Disordered" evidence="1">
    <location>
        <begin position="125"/>
        <end position="162"/>
    </location>
</feature>
<protein>
    <submittedName>
        <fullName evidence="2">Uncharacterized protein</fullName>
    </submittedName>
</protein>
<feature type="compositionally biased region" description="Acidic residues" evidence="1">
    <location>
        <begin position="450"/>
        <end position="464"/>
    </location>
</feature>
<evidence type="ECO:0000313" key="2">
    <source>
        <dbReference type="EMBL" id="CAB4036258.1"/>
    </source>
</evidence>
<dbReference type="Proteomes" id="UP001152795">
    <property type="component" value="Unassembled WGS sequence"/>
</dbReference>
<gene>
    <name evidence="2" type="ORF">PACLA_8A028787</name>
</gene>
<dbReference type="EMBL" id="CACRXK020021847">
    <property type="protein sequence ID" value="CAB4036258.1"/>
    <property type="molecule type" value="Genomic_DNA"/>
</dbReference>
<feature type="region of interest" description="Disordered" evidence="1">
    <location>
        <begin position="449"/>
        <end position="487"/>
    </location>
</feature>
<name>A0A6S7JYQ3_PARCT</name>
<organism evidence="2 3">
    <name type="scientific">Paramuricea clavata</name>
    <name type="common">Red gorgonian</name>
    <name type="synonym">Violescent sea-whip</name>
    <dbReference type="NCBI Taxonomy" id="317549"/>
    <lineage>
        <taxon>Eukaryota</taxon>
        <taxon>Metazoa</taxon>
        <taxon>Cnidaria</taxon>
        <taxon>Anthozoa</taxon>
        <taxon>Octocorallia</taxon>
        <taxon>Malacalcyonacea</taxon>
        <taxon>Plexauridae</taxon>
        <taxon>Paramuricea</taxon>
    </lineage>
</organism>
<proteinExistence type="predicted"/>
<feature type="region of interest" description="Disordered" evidence="1">
    <location>
        <begin position="551"/>
        <end position="587"/>
    </location>
</feature>
<keyword evidence="3" id="KW-1185">Reference proteome</keyword>
<comment type="caution">
    <text evidence="2">The sequence shown here is derived from an EMBL/GenBank/DDBJ whole genome shotgun (WGS) entry which is preliminary data.</text>
</comment>
<feature type="region of interest" description="Disordered" evidence="1">
    <location>
        <begin position="61"/>
        <end position="90"/>
    </location>
</feature>
<evidence type="ECO:0000256" key="1">
    <source>
        <dbReference type="SAM" id="MobiDB-lite"/>
    </source>
</evidence>
<feature type="compositionally biased region" description="Polar residues" evidence="1">
    <location>
        <begin position="475"/>
        <end position="486"/>
    </location>
</feature>